<evidence type="ECO:0000313" key="4">
    <source>
        <dbReference type="Proteomes" id="UP000322454"/>
    </source>
</evidence>
<evidence type="ECO:0000313" key="3">
    <source>
        <dbReference type="EMBL" id="RZV38114.1"/>
    </source>
</evidence>
<comment type="function">
    <text evidence="2">Antitoxin component of a type II toxin-antitoxin (TA) system.</text>
</comment>
<evidence type="ECO:0000256" key="1">
    <source>
        <dbReference type="ARBA" id="ARBA00009981"/>
    </source>
</evidence>
<protein>
    <recommendedName>
        <fullName evidence="2">Antitoxin</fullName>
    </recommendedName>
</protein>
<dbReference type="InterPro" id="IPR006442">
    <property type="entry name" value="Antitoxin_Phd/YefM"/>
</dbReference>
<evidence type="ECO:0000256" key="2">
    <source>
        <dbReference type="RuleBase" id="RU362080"/>
    </source>
</evidence>
<organism evidence="3 4">
    <name type="scientific">Candidatus Acidulodesulfobacterium acidiphilum</name>
    <dbReference type="NCBI Taxonomy" id="2597224"/>
    <lineage>
        <taxon>Bacteria</taxon>
        <taxon>Deltaproteobacteria</taxon>
        <taxon>Candidatus Acidulodesulfobacterales</taxon>
        <taxon>Candidatus Acidulodesulfobacterium</taxon>
    </lineage>
</organism>
<dbReference type="NCBIfam" id="TIGR01552">
    <property type="entry name" value="phd_fam"/>
    <property type="match status" value="1"/>
</dbReference>
<comment type="similarity">
    <text evidence="1 2">Belongs to the phD/YefM antitoxin family.</text>
</comment>
<accession>A0A520XAB4</accession>
<dbReference type="InterPro" id="IPR036165">
    <property type="entry name" value="YefM-like_sf"/>
</dbReference>
<dbReference type="SUPFAM" id="SSF143120">
    <property type="entry name" value="YefM-like"/>
    <property type="match status" value="1"/>
</dbReference>
<reference evidence="3 4" key="1">
    <citation type="submission" date="2019-01" db="EMBL/GenBank/DDBJ databases">
        <title>Insights into ecological role of a new deltaproteobacterial order Candidatus Sinidesulfobacterales (Sva0485) by metagenomics and metatranscriptomics.</title>
        <authorList>
            <person name="Tan S."/>
            <person name="Liu J."/>
            <person name="Fang Y."/>
            <person name="Hedlund B."/>
            <person name="Lian Z.-H."/>
            <person name="Huang L.-Y."/>
            <person name="Li J.-T."/>
            <person name="Huang L.-N."/>
            <person name="Li W.-J."/>
            <person name="Jiang H.-C."/>
            <person name="Dong H.-L."/>
            <person name="Shu W.-S."/>
        </authorList>
    </citation>
    <scope>NUCLEOTIDE SEQUENCE [LARGE SCALE GENOMIC DNA]</scope>
    <source>
        <strain evidence="3">AP4</strain>
    </source>
</reference>
<dbReference type="EMBL" id="SHMQ01000024">
    <property type="protein sequence ID" value="RZV38114.1"/>
    <property type="molecule type" value="Genomic_DNA"/>
</dbReference>
<name>A0A520XAB4_9DELT</name>
<dbReference type="Proteomes" id="UP000322454">
    <property type="component" value="Unassembled WGS sequence"/>
</dbReference>
<dbReference type="Gene3D" id="3.40.1620.10">
    <property type="entry name" value="YefM-like domain"/>
    <property type="match status" value="1"/>
</dbReference>
<gene>
    <name evidence="3" type="ORF">EVJ48_07740</name>
</gene>
<dbReference type="AlphaFoldDB" id="A0A520XAB4"/>
<dbReference type="Pfam" id="PF02604">
    <property type="entry name" value="PhdYeFM_antitox"/>
    <property type="match status" value="1"/>
</dbReference>
<comment type="caution">
    <text evidence="3">The sequence shown here is derived from an EMBL/GenBank/DDBJ whole genome shotgun (WGS) entry which is preliminary data.</text>
</comment>
<sequence>MNRKWQLQEAKNKFSNLVEIAKNEGPQLITKNGKDAAVILSIDEYKKLVKPKTNLIEFIQQSPLKGIKIDTSRNKSHSRNFDI</sequence>
<proteinExistence type="inferred from homology"/>